<name>A0A2P5G033_TREOI</name>
<comment type="caution">
    <text evidence="1">The sequence shown here is derived from an EMBL/GenBank/DDBJ whole genome shotgun (WGS) entry which is preliminary data.</text>
</comment>
<proteinExistence type="predicted"/>
<dbReference type="Proteomes" id="UP000237000">
    <property type="component" value="Unassembled WGS sequence"/>
</dbReference>
<gene>
    <name evidence="1" type="ORF">TorRG33x02_005870</name>
</gene>
<sequence length="76" mass="8832">MYVLDLKSLSCSVCKFRVLDFGIWRIRFITKNISESNLTRSALSRACFIIELNFQVGRKKRGLTLVFRFDSFGYVG</sequence>
<reference evidence="2" key="1">
    <citation type="submission" date="2016-06" db="EMBL/GenBank/DDBJ databases">
        <title>Parallel loss of symbiosis genes in relatives of nitrogen-fixing non-legume Parasponia.</title>
        <authorList>
            <person name="Van Velzen R."/>
            <person name="Holmer R."/>
            <person name="Bu F."/>
            <person name="Rutten L."/>
            <person name="Van Zeijl A."/>
            <person name="Liu W."/>
            <person name="Santuari L."/>
            <person name="Cao Q."/>
            <person name="Sharma T."/>
            <person name="Shen D."/>
            <person name="Roswanjaya Y."/>
            <person name="Wardhani T."/>
            <person name="Kalhor M.S."/>
            <person name="Jansen J."/>
            <person name="Van den Hoogen J."/>
            <person name="Gungor B."/>
            <person name="Hartog M."/>
            <person name="Hontelez J."/>
            <person name="Verver J."/>
            <person name="Yang W.-C."/>
            <person name="Schijlen E."/>
            <person name="Repin R."/>
            <person name="Schilthuizen M."/>
            <person name="Schranz E."/>
            <person name="Heidstra R."/>
            <person name="Miyata K."/>
            <person name="Fedorova E."/>
            <person name="Kohlen W."/>
            <person name="Bisseling T."/>
            <person name="Smit S."/>
            <person name="Geurts R."/>
        </authorList>
    </citation>
    <scope>NUCLEOTIDE SEQUENCE [LARGE SCALE GENOMIC DNA]</scope>
    <source>
        <strain evidence="2">cv. RG33-2</strain>
    </source>
</reference>
<dbReference type="OrthoDB" id="10282227at2759"/>
<dbReference type="EMBL" id="JXTC01000002">
    <property type="protein sequence ID" value="POO03382.1"/>
    <property type="molecule type" value="Genomic_DNA"/>
</dbReference>
<dbReference type="AlphaFoldDB" id="A0A2P5G033"/>
<accession>A0A2P5G033</accession>
<evidence type="ECO:0000313" key="1">
    <source>
        <dbReference type="EMBL" id="POO03382.1"/>
    </source>
</evidence>
<dbReference type="InParanoid" id="A0A2P5G033"/>
<keyword evidence="2" id="KW-1185">Reference proteome</keyword>
<protein>
    <submittedName>
        <fullName evidence="1">Uncharacterized protein</fullName>
    </submittedName>
</protein>
<evidence type="ECO:0000313" key="2">
    <source>
        <dbReference type="Proteomes" id="UP000237000"/>
    </source>
</evidence>
<organism evidence="1 2">
    <name type="scientific">Trema orientale</name>
    <name type="common">Charcoal tree</name>
    <name type="synonym">Celtis orientalis</name>
    <dbReference type="NCBI Taxonomy" id="63057"/>
    <lineage>
        <taxon>Eukaryota</taxon>
        <taxon>Viridiplantae</taxon>
        <taxon>Streptophyta</taxon>
        <taxon>Embryophyta</taxon>
        <taxon>Tracheophyta</taxon>
        <taxon>Spermatophyta</taxon>
        <taxon>Magnoliopsida</taxon>
        <taxon>eudicotyledons</taxon>
        <taxon>Gunneridae</taxon>
        <taxon>Pentapetalae</taxon>
        <taxon>rosids</taxon>
        <taxon>fabids</taxon>
        <taxon>Rosales</taxon>
        <taxon>Cannabaceae</taxon>
        <taxon>Trema</taxon>
    </lineage>
</organism>